<dbReference type="EMBL" id="FQZR01000002">
    <property type="protein sequence ID" value="SHI72640.1"/>
    <property type="molecule type" value="Genomic_DNA"/>
</dbReference>
<name>A0A8G2F8A5_9BACT</name>
<protein>
    <submittedName>
        <fullName evidence="1">DNA phosphorothioation-dependent restriction protein DptF</fullName>
    </submittedName>
</protein>
<dbReference type="RefSeq" id="WP_020001913.1">
    <property type="nucleotide sequence ID" value="NZ_CP192219.1"/>
</dbReference>
<gene>
    <name evidence="1" type="ORF">SAMN05660830_00787</name>
</gene>
<dbReference type="AlphaFoldDB" id="A0A8G2F8A5"/>
<evidence type="ECO:0000313" key="1">
    <source>
        <dbReference type="EMBL" id="SHI72640.1"/>
    </source>
</evidence>
<organism evidence="1 2">
    <name type="scientific">Halodesulfovibrio aestuarii</name>
    <dbReference type="NCBI Taxonomy" id="126333"/>
    <lineage>
        <taxon>Bacteria</taxon>
        <taxon>Pseudomonadati</taxon>
        <taxon>Thermodesulfobacteriota</taxon>
        <taxon>Desulfovibrionia</taxon>
        <taxon>Desulfovibrionales</taxon>
        <taxon>Desulfovibrionaceae</taxon>
        <taxon>Halodesulfovibrio</taxon>
    </lineage>
</organism>
<proteinExistence type="predicted"/>
<evidence type="ECO:0000313" key="2">
    <source>
        <dbReference type="Proteomes" id="UP000184001"/>
    </source>
</evidence>
<dbReference type="NCBIfam" id="TIGR03238">
    <property type="entry name" value="dnd_assoc_3"/>
    <property type="match status" value="1"/>
</dbReference>
<sequence length="532" mass="61058">MRLYDALSVLSKSSPFAVSTDVERTDELRQIKDYLYVPSEIEEQFALKLNKLADKNAGILFLCGSSGDGKSEILTRYKNSYQQLIDFHLDGTHSNSPQETAVEALNERFTKYKQSKRPLVVGINVGMLGNFAEEGAVEHDDIKSIIKEFLAVDSDTTSSDYRFLCFEDFQRFSFSSEGVDSEFAQSIMKKLTKLSDENPFYSLLQSEIHRDTSSYLAVNFKLLARKEVQQLLIELLLCARLAKNQFMTARALLDFLYQLLCSKGYLFDTLFEGGDNELLDNLQSYDPALVRSKELDQFIVEQSTDATVLDFKTFTDELEDEFGVIRVDSAYSHVRLFYLLHRIEFSSNYHRTFFQKSDDDLVRTFARLWLLHSGITGEGLSENYLFDFYFEKLIPSLHTYINRSAPQLPSDEFVISEYGETIVAAKLNITPDFERISKGKEKKTMCFQAYLLAEGEQIGVIEVTLNMLELLLDVLKGYQPTRYDNEVILLLDEVVELILSVARKQSSLVFWRNGECTTFKKHHDKYIGVQEG</sequence>
<accession>A0A8G2F8A5</accession>
<comment type="caution">
    <text evidence="1">The sequence shown here is derived from an EMBL/GenBank/DDBJ whole genome shotgun (WGS) entry which is preliminary data.</text>
</comment>
<reference evidence="1 2" key="1">
    <citation type="submission" date="2016-11" db="EMBL/GenBank/DDBJ databases">
        <authorList>
            <person name="Varghese N."/>
            <person name="Submissions S."/>
        </authorList>
    </citation>
    <scope>NUCLEOTIDE SEQUENCE [LARGE SCALE GENOMIC DNA]</scope>
    <source>
        <strain evidence="1 2">DSM 17919</strain>
    </source>
</reference>
<dbReference type="Proteomes" id="UP000184001">
    <property type="component" value="Unassembled WGS sequence"/>
</dbReference>
<dbReference type="InterPro" id="IPR017647">
    <property type="entry name" value="Dnd_assoc_3"/>
</dbReference>